<evidence type="ECO:0000313" key="1">
    <source>
        <dbReference type="EMBL" id="CAH1445954.1"/>
    </source>
</evidence>
<dbReference type="PANTHER" id="PTHR33103:SF98">
    <property type="entry name" value="DUF674 FAMILY PROTEIN"/>
    <property type="match status" value="1"/>
</dbReference>
<proteinExistence type="predicted"/>
<gene>
    <name evidence="1" type="ORF">LVIROSA_LOCUS31686</name>
</gene>
<protein>
    <recommendedName>
        <fullName evidence="3">DUF674 family protein</fullName>
    </recommendedName>
</protein>
<dbReference type="AlphaFoldDB" id="A0AAU9P722"/>
<dbReference type="PANTHER" id="PTHR33103">
    <property type="entry name" value="OS01G0153900 PROTEIN"/>
    <property type="match status" value="1"/>
</dbReference>
<evidence type="ECO:0008006" key="3">
    <source>
        <dbReference type="Google" id="ProtNLM"/>
    </source>
</evidence>
<dbReference type="Pfam" id="PF05056">
    <property type="entry name" value="DUF674"/>
    <property type="match status" value="3"/>
</dbReference>
<reference evidence="1 2" key="1">
    <citation type="submission" date="2022-01" db="EMBL/GenBank/DDBJ databases">
        <authorList>
            <person name="Xiong W."/>
            <person name="Schranz E."/>
        </authorList>
    </citation>
    <scope>NUCLEOTIDE SEQUENCE [LARGE SCALE GENOMIC DNA]</scope>
</reference>
<evidence type="ECO:0000313" key="2">
    <source>
        <dbReference type="Proteomes" id="UP001157418"/>
    </source>
</evidence>
<accession>A0AAU9P722</accession>
<sequence>MGNVAEKNANSVRLKVFLDGTKKKVMFAEADEDFVEILFSFLTLPLGTIASLYSKDIKVGSLTSLYESVENLNKKLFFKYWYKDCLVNPINSSANVCEKLKVNLNGTKSIPCQTDAIFFKKKGRFVITDDLNILPLVMDTSIALLNSLGVESIDLLHERTIYFGLKEFSHLLKWSLLTNNPLTNLVFGGRKSCSSLSTYSTPCNSPFMSGNFTQTTVKLLLQKSKKKVLCAQVENRFVELLFSFLTIPLGAYELLTKDIASSPILGISNLYNSISSLGERKFLKSEDVKSMLLCPKLATNYHCVTDLLPIYEDNIRPGRFLKEQATFIVSDDLKVTASQSIATISNVNAPGVPIADMEFLDLCVGEQEALLLLKVSLMSTSAVTDWLRVLQYRKKPKGHVPKFALAEDAGRDSEEVDFTSKVKNYNDTSYMMLD</sequence>
<comment type="caution">
    <text evidence="1">The sequence shown here is derived from an EMBL/GenBank/DDBJ whole genome shotgun (WGS) entry which is preliminary data.</text>
</comment>
<name>A0AAU9P722_9ASTR</name>
<keyword evidence="2" id="KW-1185">Reference proteome</keyword>
<dbReference type="InterPro" id="IPR007750">
    <property type="entry name" value="DUF674"/>
</dbReference>
<dbReference type="EMBL" id="CAKMRJ010005523">
    <property type="protein sequence ID" value="CAH1445954.1"/>
    <property type="molecule type" value="Genomic_DNA"/>
</dbReference>
<dbReference type="Proteomes" id="UP001157418">
    <property type="component" value="Unassembled WGS sequence"/>
</dbReference>
<organism evidence="1 2">
    <name type="scientific">Lactuca virosa</name>
    <dbReference type="NCBI Taxonomy" id="75947"/>
    <lineage>
        <taxon>Eukaryota</taxon>
        <taxon>Viridiplantae</taxon>
        <taxon>Streptophyta</taxon>
        <taxon>Embryophyta</taxon>
        <taxon>Tracheophyta</taxon>
        <taxon>Spermatophyta</taxon>
        <taxon>Magnoliopsida</taxon>
        <taxon>eudicotyledons</taxon>
        <taxon>Gunneridae</taxon>
        <taxon>Pentapetalae</taxon>
        <taxon>asterids</taxon>
        <taxon>campanulids</taxon>
        <taxon>Asterales</taxon>
        <taxon>Asteraceae</taxon>
        <taxon>Cichorioideae</taxon>
        <taxon>Cichorieae</taxon>
        <taxon>Lactucinae</taxon>
        <taxon>Lactuca</taxon>
    </lineage>
</organism>